<proteinExistence type="predicted"/>
<evidence type="ECO:0000313" key="9">
    <source>
        <dbReference type="Proteomes" id="UP000604730"/>
    </source>
</evidence>
<evidence type="ECO:0000259" key="6">
    <source>
        <dbReference type="Pfam" id="PF00535"/>
    </source>
</evidence>
<dbReference type="EMBL" id="JAEPRJ010000001">
    <property type="protein sequence ID" value="MBK5896989.1"/>
    <property type="molecule type" value="Genomic_DNA"/>
</dbReference>
<dbReference type="PANTHER" id="PTHR10859">
    <property type="entry name" value="GLYCOSYL TRANSFERASE"/>
    <property type="match status" value="1"/>
</dbReference>
<dbReference type="Proteomes" id="UP000604730">
    <property type="component" value="Unassembled WGS sequence"/>
</dbReference>
<accession>A0ABS1IYL5</accession>
<dbReference type="Pfam" id="PF04138">
    <property type="entry name" value="GtrA_DPMS_TM"/>
    <property type="match status" value="1"/>
</dbReference>
<dbReference type="Gene3D" id="3.90.550.10">
    <property type="entry name" value="Spore Coat Polysaccharide Biosynthesis Protein SpsA, Chain A"/>
    <property type="match status" value="1"/>
</dbReference>
<comment type="caution">
    <text evidence="8">The sequence shown here is derived from an EMBL/GenBank/DDBJ whole genome shotgun (WGS) entry which is preliminary data.</text>
</comment>
<feature type="domain" description="GtrA/DPMS transmembrane" evidence="7">
    <location>
        <begin position="221"/>
        <end position="340"/>
    </location>
</feature>
<dbReference type="InterPro" id="IPR007267">
    <property type="entry name" value="GtrA_DPMS_TM"/>
</dbReference>
<dbReference type="InterPro" id="IPR001173">
    <property type="entry name" value="Glyco_trans_2-like"/>
</dbReference>
<dbReference type="PANTHER" id="PTHR10859:SF114">
    <property type="entry name" value="DOLICHOL-PHOSPHATE MANNOSYLTRANSFERASE"/>
    <property type="match status" value="1"/>
</dbReference>
<evidence type="ECO:0000313" key="8">
    <source>
        <dbReference type="EMBL" id="MBK5896989.1"/>
    </source>
</evidence>
<feature type="transmembrane region" description="Helical" evidence="5">
    <location>
        <begin position="317"/>
        <end position="339"/>
    </location>
</feature>
<dbReference type="InterPro" id="IPR029044">
    <property type="entry name" value="Nucleotide-diphossugar_trans"/>
</dbReference>
<keyword evidence="9" id="KW-1185">Reference proteome</keyword>
<keyword evidence="4 5" id="KW-0472">Membrane</keyword>
<dbReference type="Pfam" id="PF00535">
    <property type="entry name" value="Glycos_transf_2"/>
    <property type="match status" value="1"/>
</dbReference>
<evidence type="ECO:0000256" key="2">
    <source>
        <dbReference type="ARBA" id="ARBA00022692"/>
    </source>
</evidence>
<keyword evidence="3 5" id="KW-1133">Transmembrane helix</keyword>
<dbReference type="SUPFAM" id="SSF53448">
    <property type="entry name" value="Nucleotide-diphospho-sugar transferases"/>
    <property type="match status" value="1"/>
</dbReference>
<name>A0ABS1IYL5_9FIRM</name>
<evidence type="ECO:0000256" key="5">
    <source>
        <dbReference type="SAM" id="Phobius"/>
    </source>
</evidence>
<sequence length="369" mass="40642">MKFLVIPAFEPDEKLIKLLEEVSALNLFQIIVVDDGSGDKFNNIFVEAEKYAIVLVHGVNKGKGAALKTAFTYIKGLNEDGIIVTADSDGQHTVSDIIKVSNSLRIDEAAITTGARYFTGKVPLKSKVGNTITKYIYFLVSGLFLNDTQCGLRAFSVSSIPFLLSINGDRYEYEMNMLLLAKKNGLSIKEVPIETVYIDDNSGSHFSPVKDAVKIYGEIFRFTLSSIAAFATDYAAYGLLSLLFAALPTSLMLVFSNVGARLISSTLNFNINKKFVFKHSEKGKGSLIRYFSLAAGILGLNTIILLGLNTLSGGNIYLLKLIAELACFAISFTAQKLFVFKMKNEKEKKSIARLPILKKEEEPCVIRNF</sequence>
<organism evidence="8 9">
    <name type="scientific">Catonella massiliensis</name>
    <dbReference type="NCBI Taxonomy" id="2799636"/>
    <lineage>
        <taxon>Bacteria</taxon>
        <taxon>Bacillati</taxon>
        <taxon>Bacillota</taxon>
        <taxon>Clostridia</taxon>
        <taxon>Lachnospirales</taxon>
        <taxon>Lachnospiraceae</taxon>
        <taxon>Catonella</taxon>
    </lineage>
</organism>
<protein>
    <submittedName>
        <fullName evidence="8">Bifunctional glycosyltransferase family 2/GtrA family protein</fullName>
    </submittedName>
</protein>
<evidence type="ECO:0000256" key="4">
    <source>
        <dbReference type="ARBA" id="ARBA00023136"/>
    </source>
</evidence>
<gene>
    <name evidence="8" type="ORF">JJN12_04215</name>
</gene>
<reference evidence="8 9" key="1">
    <citation type="submission" date="2021-01" db="EMBL/GenBank/DDBJ databases">
        <title>Isolation and description of Catonella massiliensis sp. nov., a novel Catonella species, isolated from a stable periodontitis subject.</title>
        <authorList>
            <person name="Antezack A."/>
            <person name="Boxberger M."/>
            <person name="La Scola B."/>
            <person name="Monnet-Corti V."/>
        </authorList>
    </citation>
    <scope>NUCLEOTIDE SEQUENCE [LARGE SCALE GENOMIC DNA]</scope>
    <source>
        <strain evidence="8 9">Marseille-Q4567</strain>
    </source>
</reference>
<feature type="domain" description="Glycosyltransferase 2-like" evidence="6">
    <location>
        <begin position="5"/>
        <end position="130"/>
    </location>
</feature>
<keyword evidence="2 5" id="KW-0812">Transmembrane</keyword>
<comment type="subcellular location">
    <subcellularLocation>
        <location evidence="1">Membrane</location>
        <topology evidence="1">Multi-pass membrane protein</topology>
    </subcellularLocation>
</comment>
<dbReference type="RefSeq" id="WP_208428508.1">
    <property type="nucleotide sequence ID" value="NZ_JAEPRJ010000001.1"/>
</dbReference>
<dbReference type="CDD" id="cd04179">
    <property type="entry name" value="DPM_DPG-synthase_like"/>
    <property type="match status" value="1"/>
</dbReference>
<feature type="transmembrane region" description="Helical" evidence="5">
    <location>
        <begin position="234"/>
        <end position="255"/>
    </location>
</feature>
<feature type="transmembrane region" description="Helical" evidence="5">
    <location>
        <begin position="287"/>
        <end position="311"/>
    </location>
</feature>
<evidence type="ECO:0000256" key="3">
    <source>
        <dbReference type="ARBA" id="ARBA00022989"/>
    </source>
</evidence>
<evidence type="ECO:0000256" key="1">
    <source>
        <dbReference type="ARBA" id="ARBA00004141"/>
    </source>
</evidence>
<evidence type="ECO:0000259" key="7">
    <source>
        <dbReference type="Pfam" id="PF04138"/>
    </source>
</evidence>